<proteinExistence type="inferred from homology"/>
<dbReference type="InterPro" id="IPR018805">
    <property type="entry name" value="YJL171C/Tos1_C"/>
</dbReference>
<evidence type="ECO:0000259" key="10">
    <source>
        <dbReference type="Pfam" id="PF10287"/>
    </source>
</evidence>
<evidence type="ECO:0000256" key="5">
    <source>
        <dbReference type="ARBA" id="ARBA00022801"/>
    </source>
</evidence>
<dbReference type="Pfam" id="PF10287">
    <property type="entry name" value="YJL171C_Tos1_C"/>
    <property type="match status" value="1"/>
</dbReference>
<evidence type="ECO:0000256" key="4">
    <source>
        <dbReference type="ARBA" id="ARBA00022729"/>
    </source>
</evidence>
<dbReference type="GO" id="GO:0042973">
    <property type="term" value="F:glucan endo-1,3-beta-D-glucosidase activity"/>
    <property type="evidence" value="ECO:0007669"/>
    <property type="project" value="UniProtKB-EC"/>
</dbReference>
<feature type="signal peptide" evidence="9">
    <location>
        <begin position="1"/>
        <end position="22"/>
    </location>
</feature>
<comment type="catalytic activity">
    <reaction evidence="1">
        <text>Hydrolysis of (1-&gt;3)-beta-D-glucosidic linkages in (1-&gt;3)-beta-D-glucans.</text>
        <dbReference type="EC" id="3.2.1.39"/>
    </reaction>
</comment>
<dbReference type="GO" id="GO:0071555">
    <property type="term" value="P:cell wall organization"/>
    <property type="evidence" value="ECO:0007669"/>
    <property type="project" value="UniProtKB-KW"/>
</dbReference>
<dbReference type="EMBL" id="CANTFL010000810">
    <property type="protein sequence ID" value="CAI5727832.1"/>
    <property type="molecule type" value="Genomic_DNA"/>
</dbReference>
<dbReference type="InterPro" id="IPR018807">
    <property type="entry name" value="YJL171C/Tos1_N"/>
</dbReference>
<keyword evidence="13" id="KW-1185">Reference proteome</keyword>
<name>A0AAV0TUZ1_HYABA</name>
<evidence type="ECO:0000256" key="6">
    <source>
        <dbReference type="ARBA" id="ARBA00023295"/>
    </source>
</evidence>
<feature type="domain" description="Cell wall protein YJL171C/Tos1 C-terminal" evidence="10">
    <location>
        <begin position="354"/>
        <end position="579"/>
    </location>
</feature>
<gene>
    <name evidence="12" type="ORF">HBR001_LOCUS4185</name>
</gene>
<dbReference type="Proteomes" id="UP001162031">
    <property type="component" value="Unassembled WGS sequence"/>
</dbReference>
<accession>A0AAV0TUZ1</accession>
<dbReference type="PANTHER" id="PTHR31737">
    <property type="entry name" value="PROTEIN TOS1"/>
    <property type="match status" value="1"/>
</dbReference>
<comment type="caution">
    <text evidence="12">The sequence shown here is derived from an EMBL/GenBank/DDBJ whole genome shotgun (WGS) entry which is preliminary data.</text>
</comment>
<feature type="compositionally biased region" description="Polar residues" evidence="8">
    <location>
        <begin position="193"/>
        <end position="211"/>
    </location>
</feature>
<feature type="region of interest" description="Disordered" evidence="8">
    <location>
        <begin position="230"/>
        <end position="280"/>
    </location>
</feature>
<reference evidence="12" key="1">
    <citation type="submission" date="2022-12" db="EMBL/GenBank/DDBJ databases">
        <authorList>
            <person name="Webb A."/>
        </authorList>
    </citation>
    <scope>NUCLEOTIDE SEQUENCE</scope>
    <source>
        <strain evidence="12">Hp1</strain>
    </source>
</reference>
<feature type="chain" id="PRO_5043863703" description="glucan endo-1,3-beta-D-glucosidase" evidence="9">
    <location>
        <begin position="23"/>
        <end position="593"/>
    </location>
</feature>
<feature type="region of interest" description="Disordered" evidence="8">
    <location>
        <begin position="187"/>
        <end position="214"/>
    </location>
</feature>
<dbReference type="AlphaFoldDB" id="A0AAV0TUZ1"/>
<keyword evidence="4 9" id="KW-0732">Signal</keyword>
<evidence type="ECO:0000256" key="3">
    <source>
        <dbReference type="ARBA" id="ARBA00012780"/>
    </source>
</evidence>
<evidence type="ECO:0000256" key="2">
    <source>
        <dbReference type="ARBA" id="ARBA00006055"/>
    </source>
</evidence>
<evidence type="ECO:0000313" key="13">
    <source>
        <dbReference type="Proteomes" id="UP001162031"/>
    </source>
</evidence>
<sequence>MVHVDMPLTVALAACLVAAAAAAETVDFVNKCTFPIELYHSQKGSAVAKVTDIAIGATFTTQVSGPAHMYRHSASPSSTLIEMACDDWFWYDISTIPPMPAWCASFEECRAGGTKTGFNVPVSVVPKANLGKGTCAALECAADDKIACADAYHFPKDDIKTHSCPLNSGLVVTFCFANGDNADQGAPSGYKTGFTQNIPDQDNSPEQSTGTLLPDPTAVLNATVVLSTGPLGLTKTDDSADSDDTKQQQQQQQTPDQETPDQETPDQESPGKQGFAPAAGGDLGEVKVTYSYEGKYAGNVPGSYDRVADLTQCVKEPVSVHTPVGPLSEPVSLIFRGPMEINNIAVFSAAGDNGTWSRVSSYSRETGAVENMVFLNNMNPDFSGKGGHGPQGYASEDGKTLADGPTVFSGVLAEASDPSKVGGGPGVATGAEVNIMTAKKCTEGECLGYFGDNDYLGWGGGKKAFVTEVKMPKGAVPDQPAIWMLNAQVMQSNQYACNCRGMGPVGGCGELDIAEVIETNPARDMVTTHYYFYDGSILSQKGDNFAPRSYDSTTVYVTLIDDSNDGLVKIVELASFDFTMTELGSLYQQLVDC</sequence>
<dbReference type="PROSITE" id="PS51367">
    <property type="entry name" value="THAUMATIN_2"/>
    <property type="match status" value="1"/>
</dbReference>
<evidence type="ECO:0000256" key="1">
    <source>
        <dbReference type="ARBA" id="ARBA00000382"/>
    </source>
</evidence>
<evidence type="ECO:0000313" key="12">
    <source>
        <dbReference type="EMBL" id="CAI5727832.1"/>
    </source>
</evidence>
<feature type="compositionally biased region" description="Low complexity" evidence="8">
    <location>
        <begin position="247"/>
        <end position="257"/>
    </location>
</feature>
<dbReference type="PANTHER" id="PTHR31737:SF2">
    <property type="entry name" value="PROTEIN TOS1"/>
    <property type="match status" value="1"/>
</dbReference>
<evidence type="ECO:0000259" key="11">
    <source>
        <dbReference type="Pfam" id="PF10290"/>
    </source>
</evidence>
<dbReference type="InterPro" id="IPR037176">
    <property type="entry name" value="Osmotin/thaumatin-like_sf"/>
</dbReference>
<keyword evidence="6" id="KW-0326">Glycosidase</keyword>
<dbReference type="EC" id="3.2.1.39" evidence="3"/>
<evidence type="ECO:0000256" key="7">
    <source>
        <dbReference type="ARBA" id="ARBA00023316"/>
    </source>
</evidence>
<dbReference type="InterPro" id="IPR001938">
    <property type="entry name" value="Thaumatin"/>
</dbReference>
<evidence type="ECO:0000256" key="8">
    <source>
        <dbReference type="SAM" id="MobiDB-lite"/>
    </source>
</evidence>
<dbReference type="SUPFAM" id="SSF49870">
    <property type="entry name" value="Osmotin, thaumatin-like protein"/>
    <property type="match status" value="1"/>
</dbReference>
<keyword evidence="5" id="KW-0378">Hydrolase</keyword>
<feature type="domain" description="Cell wall protein YJL171C/Tos1 N-terminal" evidence="11">
    <location>
        <begin position="300"/>
        <end position="348"/>
    </location>
</feature>
<keyword evidence="7" id="KW-0961">Cell wall biogenesis/degradation</keyword>
<comment type="similarity">
    <text evidence="2">Belongs to the PGA52 family.</text>
</comment>
<dbReference type="Pfam" id="PF10290">
    <property type="entry name" value="YJL171C_Tos1_N"/>
    <property type="match status" value="1"/>
</dbReference>
<evidence type="ECO:0000256" key="9">
    <source>
        <dbReference type="SAM" id="SignalP"/>
    </source>
</evidence>
<protein>
    <recommendedName>
        <fullName evidence="3">glucan endo-1,3-beta-D-glucosidase</fullName>
        <ecNumber evidence="3">3.2.1.39</ecNumber>
    </recommendedName>
</protein>
<feature type="compositionally biased region" description="Basic and acidic residues" evidence="8">
    <location>
        <begin position="235"/>
        <end position="246"/>
    </location>
</feature>
<organism evidence="12 13">
    <name type="scientific">Hyaloperonospora brassicae</name>
    <name type="common">Brassica downy mildew</name>
    <name type="synonym">Peronospora brassicae</name>
    <dbReference type="NCBI Taxonomy" id="162125"/>
    <lineage>
        <taxon>Eukaryota</taxon>
        <taxon>Sar</taxon>
        <taxon>Stramenopiles</taxon>
        <taxon>Oomycota</taxon>
        <taxon>Peronosporomycetes</taxon>
        <taxon>Peronosporales</taxon>
        <taxon>Peronosporaceae</taxon>
        <taxon>Hyaloperonospora</taxon>
    </lineage>
</organism>